<dbReference type="RefSeq" id="WP_386342719.1">
    <property type="nucleotide sequence ID" value="NZ_JBHSFG010000029.1"/>
</dbReference>
<gene>
    <name evidence="2" type="ORF">ACFPH6_17395</name>
</gene>
<protein>
    <submittedName>
        <fullName evidence="2">Uncharacterized protein</fullName>
    </submittedName>
</protein>
<evidence type="ECO:0000313" key="2">
    <source>
        <dbReference type="EMBL" id="MFC4466280.1"/>
    </source>
</evidence>
<keyword evidence="1" id="KW-1133">Transmembrane helix</keyword>
<evidence type="ECO:0000256" key="1">
    <source>
        <dbReference type="SAM" id="Phobius"/>
    </source>
</evidence>
<sequence>MTVIGYVHHQLKGAATAACAVAISVLVAYGVRDAPEEDYGFWQALGGASTMGVLAGLVSVCPLKWVGEVSSYRSAHPLADSDSDAVPSRNVDLRRDLLGGRLLALITVPTLIVSFWFPWFALAPLISAVDRLMQAGHAARWERKHGVVLWWGQVKGRPFAGNQLQYSSAPRT</sequence>
<feature type="transmembrane region" description="Helical" evidence="1">
    <location>
        <begin position="12"/>
        <end position="29"/>
    </location>
</feature>
<dbReference type="Proteomes" id="UP001596012">
    <property type="component" value="Unassembled WGS sequence"/>
</dbReference>
<feature type="transmembrane region" description="Helical" evidence="1">
    <location>
        <begin position="41"/>
        <end position="63"/>
    </location>
</feature>
<proteinExistence type="predicted"/>
<reference evidence="3" key="1">
    <citation type="journal article" date="2019" name="Int. J. Syst. Evol. Microbiol.">
        <title>The Global Catalogue of Microorganisms (GCM) 10K type strain sequencing project: providing services to taxonomists for standard genome sequencing and annotation.</title>
        <authorList>
            <consortium name="The Broad Institute Genomics Platform"/>
            <consortium name="The Broad Institute Genome Sequencing Center for Infectious Disease"/>
            <person name="Wu L."/>
            <person name="Ma J."/>
        </authorList>
    </citation>
    <scope>NUCLEOTIDE SEQUENCE [LARGE SCALE GENOMIC DNA]</scope>
    <source>
        <strain evidence="3">DT43</strain>
    </source>
</reference>
<keyword evidence="1" id="KW-0812">Transmembrane</keyword>
<evidence type="ECO:0000313" key="3">
    <source>
        <dbReference type="Proteomes" id="UP001596012"/>
    </source>
</evidence>
<name>A0ABV8YQ20_9ACTN</name>
<keyword evidence="1" id="KW-0472">Membrane</keyword>
<feature type="transmembrane region" description="Helical" evidence="1">
    <location>
        <begin position="102"/>
        <end position="122"/>
    </location>
</feature>
<comment type="caution">
    <text evidence="2">The sequence shown here is derived from an EMBL/GenBank/DDBJ whole genome shotgun (WGS) entry which is preliminary data.</text>
</comment>
<accession>A0ABV8YQ20</accession>
<keyword evidence="3" id="KW-1185">Reference proteome</keyword>
<dbReference type="EMBL" id="JBHSFG010000029">
    <property type="protein sequence ID" value="MFC4466280.1"/>
    <property type="molecule type" value="Genomic_DNA"/>
</dbReference>
<organism evidence="2 3">
    <name type="scientific">Streptomyces xiangluensis</name>
    <dbReference type="NCBI Taxonomy" id="2665720"/>
    <lineage>
        <taxon>Bacteria</taxon>
        <taxon>Bacillati</taxon>
        <taxon>Actinomycetota</taxon>
        <taxon>Actinomycetes</taxon>
        <taxon>Kitasatosporales</taxon>
        <taxon>Streptomycetaceae</taxon>
        <taxon>Streptomyces</taxon>
    </lineage>
</organism>